<evidence type="ECO:0000256" key="1">
    <source>
        <dbReference type="ARBA" id="ARBA00023015"/>
    </source>
</evidence>
<dbReference type="PROSITE" id="PS50977">
    <property type="entry name" value="HTH_TETR_2"/>
    <property type="match status" value="1"/>
</dbReference>
<dbReference type="PANTHER" id="PTHR30055">
    <property type="entry name" value="HTH-TYPE TRANSCRIPTIONAL REGULATOR RUTR"/>
    <property type="match status" value="1"/>
</dbReference>
<name>A0A543N7P2_9ACTN</name>
<dbReference type="InterPro" id="IPR050109">
    <property type="entry name" value="HTH-type_TetR-like_transc_reg"/>
</dbReference>
<dbReference type="InterPro" id="IPR036271">
    <property type="entry name" value="Tet_transcr_reg_TetR-rel_C_sf"/>
</dbReference>
<dbReference type="InterPro" id="IPR009057">
    <property type="entry name" value="Homeodomain-like_sf"/>
</dbReference>
<evidence type="ECO:0000259" key="5">
    <source>
        <dbReference type="PROSITE" id="PS50977"/>
    </source>
</evidence>
<feature type="DNA-binding region" description="H-T-H motif" evidence="4">
    <location>
        <begin position="25"/>
        <end position="44"/>
    </location>
</feature>
<dbReference type="Pfam" id="PF00440">
    <property type="entry name" value="TetR_N"/>
    <property type="match status" value="1"/>
</dbReference>
<sequence>MADTRERILDAAARVLREQGLSRTTTKRIARESGFSEANLYKRFRDKNELLLAVLTERGGPFGHIVAGARDRAGTGTVRRNLEEIAAAALDFYTEAVPTGGAIFADPQLFSAFRDHLAERGLGPHVPRDLVAAYLRDERELGRLRADTDAHATAALLLGACFQQAFLSHFTAEPRAADADRDTAAALVRTLLGPLLPPE</sequence>
<dbReference type="AlphaFoldDB" id="A0A543N7P2"/>
<gene>
    <name evidence="6" type="ORF">FHX37_4574</name>
</gene>
<dbReference type="InterPro" id="IPR001647">
    <property type="entry name" value="HTH_TetR"/>
</dbReference>
<evidence type="ECO:0000313" key="6">
    <source>
        <dbReference type="EMBL" id="TQN27843.1"/>
    </source>
</evidence>
<dbReference type="GO" id="GO:0003700">
    <property type="term" value="F:DNA-binding transcription factor activity"/>
    <property type="evidence" value="ECO:0007669"/>
    <property type="project" value="TreeGrafter"/>
</dbReference>
<evidence type="ECO:0000256" key="2">
    <source>
        <dbReference type="ARBA" id="ARBA00023125"/>
    </source>
</evidence>
<dbReference type="EMBL" id="VFQC01000003">
    <property type="protein sequence ID" value="TQN27843.1"/>
    <property type="molecule type" value="Genomic_DNA"/>
</dbReference>
<dbReference type="SUPFAM" id="SSF46689">
    <property type="entry name" value="Homeodomain-like"/>
    <property type="match status" value="1"/>
</dbReference>
<evidence type="ECO:0000256" key="3">
    <source>
        <dbReference type="ARBA" id="ARBA00023163"/>
    </source>
</evidence>
<comment type="caution">
    <text evidence="6">The sequence shown here is derived from an EMBL/GenBank/DDBJ whole genome shotgun (WGS) entry which is preliminary data.</text>
</comment>
<dbReference type="SUPFAM" id="SSF48498">
    <property type="entry name" value="Tetracyclin repressor-like, C-terminal domain"/>
    <property type="match status" value="1"/>
</dbReference>
<dbReference type="Proteomes" id="UP000317422">
    <property type="component" value="Unassembled WGS sequence"/>
</dbReference>
<keyword evidence="3" id="KW-0804">Transcription</keyword>
<keyword evidence="7" id="KW-1185">Reference proteome</keyword>
<feature type="domain" description="HTH tetR-type" evidence="5">
    <location>
        <begin position="2"/>
        <end position="62"/>
    </location>
</feature>
<dbReference type="GO" id="GO:0000976">
    <property type="term" value="F:transcription cis-regulatory region binding"/>
    <property type="evidence" value="ECO:0007669"/>
    <property type="project" value="TreeGrafter"/>
</dbReference>
<proteinExistence type="predicted"/>
<evidence type="ECO:0000256" key="4">
    <source>
        <dbReference type="PROSITE-ProRule" id="PRU00335"/>
    </source>
</evidence>
<protein>
    <submittedName>
        <fullName evidence="6">TetR family transcriptional regulator</fullName>
    </submittedName>
</protein>
<evidence type="ECO:0000313" key="7">
    <source>
        <dbReference type="Proteomes" id="UP000317422"/>
    </source>
</evidence>
<reference evidence="6 7" key="1">
    <citation type="submission" date="2019-06" db="EMBL/GenBank/DDBJ databases">
        <title>Sequencing the genomes of 1000 actinobacteria strains.</title>
        <authorList>
            <person name="Klenk H.-P."/>
        </authorList>
    </citation>
    <scope>NUCLEOTIDE SEQUENCE [LARGE SCALE GENOMIC DNA]</scope>
    <source>
        <strain evidence="6 7">DSM 45015</strain>
    </source>
</reference>
<dbReference type="PANTHER" id="PTHR30055:SF238">
    <property type="entry name" value="MYCOFACTOCIN BIOSYNTHESIS TRANSCRIPTIONAL REGULATOR MFTR-RELATED"/>
    <property type="match status" value="1"/>
</dbReference>
<organism evidence="6 7">
    <name type="scientific">Haloactinospora alba</name>
    <dbReference type="NCBI Taxonomy" id="405555"/>
    <lineage>
        <taxon>Bacteria</taxon>
        <taxon>Bacillati</taxon>
        <taxon>Actinomycetota</taxon>
        <taxon>Actinomycetes</taxon>
        <taxon>Streptosporangiales</taxon>
        <taxon>Nocardiopsidaceae</taxon>
        <taxon>Haloactinospora</taxon>
    </lineage>
</organism>
<accession>A0A543N7P2</accession>
<dbReference type="RefSeq" id="WP_246062499.1">
    <property type="nucleotide sequence ID" value="NZ_VFQC01000003.1"/>
</dbReference>
<keyword evidence="2 4" id="KW-0238">DNA-binding</keyword>
<dbReference type="Gene3D" id="1.10.357.10">
    <property type="entry name" value="Tetracycline Repressor, domain 2"/>
    <property type="match status" value="1"/>
</dbReference>
<dbReference type="PRINTS" id="PR00455">
    <property type="entry name" value="HTHTETR"/>
</dbReference>
<keyword evidence="1" id="KW-0805">Transcription regulation</keyword>